<dbReference type="AlphaFoldDB" id="A0A425VRU0"/>
<proteinExistence type="predicted"/>
<sequence length="194" mass="22517">MKRIRFNEQGNKVANARTANRMAVSPKMRKHRNDQSHLTCMDGRDMTDEELIRHNSLDIESRLIRVTQSQCDMLNYLRNEGEPYAIDAVRVIVDCLMTRIKMTQQDMFIVNIALNGYYLMAEHNADVDGVIEERRERAFYLTQQVAKFLGTTEHNGAVLSILWPMAHDRRYARTLIANNYVANPRMICEPGIQL</sequence>
<evidence type="ECO:0000313" key="1">
    <source>
        <dbReference type="EMBL" id="RRF88251.1"/>
    </source>
</evidence>
<reference evidence="1 2" key="1">
    <citation type="submission" date="2018-08" db="EMBL/GenBank/DDBJ databases">
        <title>Comparative analysis of Prevotella intermedia strains.</title>
        <authorList>
            <person name="Moon J.-H."/>
            <person name="Lee J.-H."/>
        </authorList>
    </citation>
    <scope>NUCLEOTIDE SEQUENCE [LARGE SCALE GENOMIC DNA]</scope>
    <source>
        <strain evidence="1 2">ATCC 15033</strain>
    </source>
</reference>
<protein>
    <submittedName>
        <fullName evidence="1">Uncharacterized protein</fullName>
    </submittedName>
</protein>
<keyword evidence="2" id="KW-1185">Reference proteome</keyword>
<accession>A0A425VRU0</accession>
<gene>
    <name evidence="1" type="ORF">D2S45_02785</name>
</gene>
<dbReference type="Proteomes" id="UP000283868">
    <property type="component" value="Unassembled WGS sequence"/>
</dbReference>
<comment type="caution">
    <text evidence="1">The sequence shown here is derived from an EMBL/GenBank/DDBJ whole genome shotgun (WGS) entry which is preliminary data.</text>
</comment>
<organism evidence="1 2">
    <name type="scientific">Prevotella intermedia</name>
    <dbReference type="NCBI Taxonomy" id="28131"/>
    <lineage>
        <taxon>Bacteria</taxon>
        <taxon>Pseudomonadati</taxon>
        <taxon>Bacteroidota</taxon>
        <taxon>Bacteroidia</taxon>
        <taxon>Bacteroidales</taxon>
        <taxon>Prevotellaceae</taxon>
        <taxon>Prevotella</taxon>
    </lineage>
</organism>
<name>A0A425VRU0_PREIN</name>
<evidence type="ECO:0000313" key="2">
    <source>
        <dbReference type="Proteomes" id="UP000283868"/>
    </source>
</evidence>
<dbReference type="EMBL" id="QXEN01000002">
    <property type="protein sequence ID" value="RRF88251.1"/>
    <property type="molecule type" value="Genomic_DNA"/>
</dbReference>